<feature type="compositionally biased region" description="Polar residues" evidence="5">
    <location>
        <begin position="605"/>
        <end position="622"/>
    </location>
</feature>
<gene>
    <name evidence="6" type="ORF">L798_13248</name>
</gene>
<evidence type="ECO:0000256" key="3">
    <source>
        <dbReference type="PROSITE-ProRule" id="PRU00023"/>
    </source>
</evidence>
<protein>
    <submittedName>
        <fullName evidence="6">Ankyrin repeat domain-containing protein 17</fullName>
    </submittedName>
</protein>
<dbReference type="PRINTS" id="PR01415">
    <property type="entry name" value="ANKYRIN"/>
</dbReference>
<dbReference type="PROSITE" id="PS50297">
    <property type="entry name" value="ANK_REP_REGION"/>
    <property type="match status" value="3"/>
</dbReference>
<dbReference type="Gene3D" id="1.25.40.20">
    <property type="entry name" value="Ankyrin repeat-containing domain"/>
    <property type="match status" value="3"/>
</dbReference>
<proteinExistence type="predicted"/>
<dbReference type="eggNOG" id="KOG4177">
    <property type="taxonomic scope" value="Eukaryota"/>
</dbReference>
<dbReference type="STRING" id="136037.A0A067R4C8"/>
<dbReference type="Proteomes" id="UP000027135">
    <property type="component" value="Unassembled WGS sequence"/>
</dbReference>
<feature type="repeat" description="ANK" evidence="3">
    <location>
        <begin position="172"/>
        <end position="204"/>
    </location>
</feature>
<keyword evidence="7" id="KW-1185">Reference proteome</keyword>
<keyword evidence="2 3" id="KW-0040">ANK repeat</keyword>
<dbReference type="InterPro" id="IPR036770">
    <property type="entry name" value="Ankyrin_rpt-contain_sf"/>
</dbReference>
<evidence type="ECO:0000256" key="1">
    <source>
        <dbReference type="ARBA" id="ARBA00022737"/>
    </source>
</evidence>
<reference evidence="6 7" key="1">
    <citation type="journal article" date="2014" name="Nat. Commun.">
        <title>Molecular traces of alternative social organization in a termite genome.</title>
        <authorList>
            <person name="Terrapon N."/>
            <person name="Li C."/>
            <person name="Robertson H.M."/>
            <person name="Ji L."/>
            <person name="Meng X."/>
            <person name="Booth W."/>
            <person name="Chen Z."/>
            <person name="Childers C.P."/>
            <person name="Glastad K.M."/>
            <person name="Gokhale K."/>
            <person name="Gowin J."/>
            <person name="Gronenberg W."/>
            <person name="Hermansen R.A."/>
            <person name="Hu H."/>
            <person name="Hunt B.G."/>
            <person name="Huylmans A.K."/>
            <person name="Khalil S.M."/>
            <person name="Mitchell R.D."/>
            <person name="Munoz-Torres M.C."/>
            <person name="Mustard J.A."/>
            <person name="Pan H."/>
            <person name="Reese J.T."/>
            <person name="Scharf M.E."/>
            <person name="Sun F."/>
            <person name="Vogel H."/>
            <person name="Xiao J."/>
            <person name="Yang W."/>
            <person name="Yang Z."/>
            <person name="Yang Z."/>
            <person name="Zhou J."/>
            <person name="Zhu J."/>
            <person name="Brent C.S."/>
            <person name="Elsik C.G."/>
            <person name="Goodisman M.A."/>
            <person name="Liberles D.A."/>
            <person name="Roe R.M."/>
            <person name="Vargo E.L."/>
            <person name="Vilcinskas A."/>
            <person name="Wang J."/>
            <person name="Bornberg-Bauer E."/>
            <person name="Korb J."/>
            <person name="Zhang G."/>
            <person name="Liebig J."/>
        </authorList>
    </citation>
    <scope>NUCLEOTIDE SEQUENCE [LARGE SCALE GENOMIC DNA]</scope>
    <source>
        <tissue evidence="6">Whole organism</tissue>
    </source>
</reference>
<keyword evidence="4" id="KW-0175">Coiled coil</keyword>
<evidence type="ECO:0000256" key="4">
    <source>
        <dbReference type="SAM" id="Coils"/>
    </source>
</evidence>
<dbReference type="AlphaFoldDB" id="A0A067R4C8"/>
<name>A0A067R4C8_ZOONE</name>
<dbReference type="Pfam" id="PF12796">
    <property type="entry name" value="Ank_2"/>
    <property type="match status" value="1"/>
</dbReference>
<dbReference type="PANTHER" id="PTHR24201">
    <property type="entry name" value="ANK_REP_REGION DOMAIN-CONTAINING PROTEIN"/>
    <property type="match status" value="1"/>
</dbReference>
<dbReference type="PANTHER" id="PTHR24201:SF2">
    <property type="entry name" value="ANKYRIN REPEAT DOMAIN-CONTAINING PROTEIN 42"/>
    <property type="match status" value="1"/>
</dbReference>
<organism evidence="6 7">
    <name type="scientific">Zootermopsis nevadensis</name>
    <name type="common">Dampwood termite</name>
    <dbReference type="NCBI Taxonomy" id="136037"/>
    <lineage>
        <taxon>Eukaryota</taxon>
        <taxon>Metazoa</taxon>
        <taxon>Ecdysozoa</taxon>
        <taxon>Arthropoda</taxon>
        <taxon>Hexapoda</taxon>
        <taxon>Insecta</taxon>
        <taxon>Pterygota</taxon>
        <taxon>Neoptera</taxon>
        <taxon>Polyneoptera</taxon>
        <taxon>Dictyoptera</taxon>
        <taxon>Blattodea</taxon>
        <taxon>Blattoidea</taxon>
        <taxon>Termitoidae</taxon>
        <taxon>Termopsidae</taxon>
        <taxon>Zootermopsis</taxon>
    </lineage>
</organism>
<sequence length="622" mass="69377">MRMLTTTTCLQIKPNGSGYIVAELPERLEIETKRLNSQELVEYQFKIQREQLEAVNHNLKKQLEAEEVILKSKDEEMKQLQTVNESLTKRVQSLNRTVLQLERQTTNIVKHTYSGDAAKVRSLVEEGTNVNVRDDSVHHFTPLITAAMNDYVEVARVLLEAGANLEDTASSSGNTALHQGSSAGRLRICRLFLDKGAKLDAMNFGMNTPLHLAAVNGHLSVVKLLVERGADVHLKNAVNDTPRDRAWGNGKKNVVEWLDSKLVTIWHLVIRFKDCKCTVNEHELQTRLFLGERVAVSALAMLMSVQLLKDNCIVPFVIQTYAKNTKICRKILRYLDIYMVERLSTMDIYQADEDGGGGNLPNDVGTDFFTQSFYASLDRSPFVGPTVEAEGCASSESNVSKRVSPSDVHLSSFEFDMTQRQIRTPLPSPFMQVVQTKGVSYCTSCLFKPYPRSSVVNRVYFRDQLVRRIVTALISVRLHANAKSGLSKVKLNYFSLNFQQQSSFSMETVLGFNNDSVAPSASALEIYIMQHLFGVVSNGKIDSQNLSANRTLDVSHPLRPGLRSSAQIDMNSTATQHPYCSSSSLGEPSFLMTSHHPSSEVGVRGNSQPKKQQSHTSLLVDT</sequence>
<dbReference type="SUPFAM" id="SSF48403">
    <property type="entry name" value="Ankyrin repeat"/>
    <property type="match status" value="1"/>
</dbReference>
<feature type="repeat" description="ANK" evidence="3">
    <location>
        <begin position="138"/>
        <end position="170"/>
    </location>
</feature>
<evidence type="ECO:0000313" key="6">
    <source>
        <dbReference type="EMBL" id="KDR12829.1"/>
    </source>
</evidence>
<feature type="coiled-coil region" evidence="4">
    <location>
        <begin position="49"/>
        <end position="104"/>
    </location>
</feature>
<dbReference type="Pfam" id="PF00023">
    <property type="entry name" value="Ank"/>
    <property type="match status" value="1"/>
</dbReference>
<evidence type="ECO:0000256" key="5">
    <source>
        <dbReference type="SAM" id="MobiDB-lite"/>
    </source>
</evidence>
<dbReference type="EMBL" id="KK852985">
    <property type="protein sequence ID" value="KDR12829.1"/>
    <property type="molecule type" value="Genomic_DNA"/>
</dbReference>
<keyword evidence="1" id="KW-0677">Repeat</keyword>
<dbReference type="InterPro" id="IPR050776">
    <property type="entry name" value="Ank_Repeat/CDKN_Inhibitor"/>
</dbReference>
<dbReference type="InterPro" id="IPR002110">
    <property type="entry name" value="Ankyrin_rpt"/>
</dbReference>
<dbReference type="PROSITE" id="PS50088">
    <property type="entry name" value="ANK_REPEAT"/>
    <property type="match status" value="3"/>
</dbReference>
<dbReference type="InParanoid" id="A0A067R4C8"/>
<dbReference type="SMART" id="SM00248">
    <property type="entry name" value="ANK"/>
    <property type="match status" value="3"/>
</dbReference>
<dbReference type="GO" id="GO:0005634">
    <property type="term" value="C:nucleus"/>
    <property type="evidence" value="ECO:0007669"/>
    <property type="project" value="TreeGrafter"/>
</dbReference>
<feature type="region of interest" description="Disordered" evidence="5">
    <location>
        <begin position="594"/>
        <end position="622"/>
    </location>
</feature>
<evidence type="ECO:0000256" key="2">
    <source>
        <dbReference type="ARBA" id="ARBA00023043"/>
    </source>
</evidence>
<evidence type="ECO:0000313" key="7">
    <source>
        <dbReference type="Proteomes" id="UP000027135"/>
    </source>
</evidence>
<feature type="repeat" description="ANK" evidence="3">
    <location>
        <begin position="205"/>
        <end position="237"/>
    </location>
</feature>
<accession>A0A067R4C8</accession>